<protein>
    <submittedName>
        <fullName evidence="2">Uncharacterized protein</fullName>
    </submittedName>
</protein>
<gene>
    <name evidence="2" type="ORF">GCM10012284_54050</name>
</gene>
<dbReference type="AlphaFoldDB" id="A0A8J3FRK5"/>
<reference evidence="2" key="2">
    <citation type="submission" date="2020-09" db="EMBL/GenBank/DDBJ databases">
        <authorList>
            <person name="Sun Q."/>
            <person name="Zhou Y."/>
        </authorList>
    </citation>
    <scope>NUCLEOTIDE SEQUENCE</scope>
    <source>
        <strain evidence="2">CGMCC 4.7299</strain>
    </source>
</reference>
<reference evidence="2" key="1">
    <citation type="journal article" date="2014" name="Int. J. Syst. Evol. Microbiol.">
        <title>Complete genome sequence of Corynebacterium casei LMG S-19264T (=DSM 44701T), isolated from a smear-ripened cheese.</title>
        <authorList>
            <consortium name="US DOE Joint Genome Institute (JGI-PGF)"/>
            <person name="Walter F."/>
            <person name="Albersmeier A."/>
            <person name="Kalinowski J."/>
            <person name="Ruckert C."/>
        </authorList>
    </citation>
    <scope>NUCLEOTIDE SEQUENCE</scope>
    <source>
        <strain evidence="2">CGMCC 4.7299</strain>
    </source>
</reference>
<keyword evidence="3" id="KW-1185">Reference proteome</keyword>
<name>A0A8J3FRK5_9ACTN</name>
<evidence type="ECO:0000313" key="3">
    <source>
        <dbReference type="Proteomes" id="UP000656042"/>
    </source>
</evidence>
<dbReference type="RefSeq" id="WP_189082139.1">
    <property type="nucleotide sequence ID" value="NZ_BMMX01000039.1"/>
</dbReference>
<dbReference type="Proteomes" id="UP000656042">
    <property type="component" value="Unassembled WGS sequence"/>
</dbReference>
<evidence type="ECO:0000256" key="1">
    <source>
        <dbReference type="SAM" id="MobiDB-lite"/>
    </source>
</evidence>
<organism evidence="2 3">
    <name type="scientific">Mangrovihabitans endophyticus</name>
    <dbReference type="NCBI Taxonomy" id="1751298"/>
    <lineage>
        <taxon>Bacteria</taxon>
        <taxon>Bacillati</taxon>
        <taxon>Actinomycetota</taxon>
        <taxon>Actinomycetes</taxon>
        <taxon>Micromonosporales</taxon>
        <taxon>Micromonosporaceae</taxon>
        <taxon>Mangrovihabitans</taxon>
    </lineage>
</organism>
<dbReference type="EMBL" id="BMMX01000039">
    <property type="protein sequence ID" value="GGL12580.1"/>
    <property type="molecule type" value="Genomic_DNA"/>
</dbReference>
<sequence length="67" mass="7188">MTTDIAVSPAMPPAGPDARDQPTVVAVAWPTGRPIYPYTPDEIAEGVDVYTRHLKARRRAQGGGRDA</sequence>
<feature type="region of interest" description="Disordered" evidence="1">
    <location>
        <begin position="1"/>
        <end position="21"/>
    </location>
</feature>
<proteinExistence type="predicted"/>
<evidence type="ECO:0000313" key="2">
    <source>
        <dbReference type="EMBL" id="GGL12580.1"/>
    </source>
</evidence>
<comment type="caution">
    <text evidence="2">The sequence shown here is derived from an EMBL/GenBank/DDBJ whole genome shotgun (WGS) entry which is preliminary data.</text>
</comment>
<accession>A0A8J3FRK5</accession>